<dbReference type="SUPFAM" id="SSF49265">
    <property type="entry name" value="Fibronectin type III"/>
    <property type="match status" value="1"/>
</dbReference>
<evidence type="ECO:0000313" key="4">
    <source>
        <dbReference type="Proteomes" id="UP000006919"/>
    </source>
</evidence>
<evidence type="ECO:0000256" key="1">
    <source>
        <dbReference type="SAM" id="SignalP"/>
    </source>
</evidence>
<feature type="chain" id="PRO_5003212888" evidence="1">
    <location>
        <begin position="30"/>
        <end position="1308"/>
    </location>
</feature>
<dbReference type="KEGG" id="ral:Rumal_1155"/>
<dbReference type="CDD" id="cd00063">
    <property type="entry name" value="FN3"/>
    <property type="match status" value="1"/>
</dbReference>
<dbReference type="Gene3D" id="2.60.40.10">
    <property type="entry name" value="Immunoglobulins"/>
    <property type="match status" value="1"/>
</dbReference>
<accession>E6UD70</accession>
<dbReference type="RefSeq" id="WP_013497848.1">
    <property type="nucleotide sequence ID" value="NC_014833.1"/>
</dbReference>
<protein>
    <submittedName>
        <fullName evidence="3">Fibronectin type III domain protein</fullName>
    </submittedName>
</protein>
<dbReference type="eggNOG" id="COG3210">
    <property type="taxonomic scope" value="Bacteria"/>
</dbReference>
<dbReference type="EMBL" id="CP002403">
    <property type="protein sequence ID" value="ADU21675.1"/>
    <property type="molecule type" value="Genomic_DNA"/>
</dbReference>
<gene>
    <name evidence="3" type="ordered locus">Rumal_1155</name>
</gene>
<keyword evidence="1" id="KW-0732">Signal</keyword>
<dbReference type="HOGENOM" id="CLU_260907_0_0_9"/>
<dbReference type="SMART" id="SM00060">
    <property type="entry name" value="FN3"/>
    <property type="match status" value="2"/>
</dbReference>
<organism evidence="3 4">
    <name type="scientific">Ruminococcus albus (strain ATCC 27210 / DSM 20455 / JCM 14654 / NCDO 2250 / 7)</name>
    <dbReference type="NCBI Taxonomy" id="697329"/>
    <lineage>
        <taxon>Bacteria</taxon>
        <taxon>Bacillati</taxon>
        <taxon>Bacillota</taxon>
        <taxon>Clostridia</taxon>
        <taxon>Eubacteriales</taxon>
        <taxon>Oscillospiraceae</taxon>
        <taxon>Ruminococcus</taxon>
    </lineage>
</organism>
<dbReference type="InterPro" id="IPR003961">
    <property type="entry name" value="FN3_dom"/>
</dbReference>
<sequence>MKCRIRNIITTASAVALTVAAVPAATTYAASVDDAQAAISENVGEAAAVTRLAVASETTTWNKPVSLTEDTVVDGNLIVSADVDLNGFSLTVNGNLDHSEGAIICNSGSLNVNGTYSIGNIMNYTSPDLILSNDRDEVNINGDLVTYLIKENHGILQDAGIVTVSGNISADSGFIMNTDTYTTLVLNGTSDQNVYFGNCPTLNVLKVIDPEMREIIWHGDMNVRNLDSDIHVQSNDLNLGDINLANYSMVVNGDCSIAKSNFVDINGGSLTIYGNLDHSEGAIICNSGSLNVNGTYSIGNTMNYTSPDLILSYDCDEVNINGDLVTYLINENHGILQDAGIVTVSGNISADSGFIMNTDTYTTLVLNGTSDQNVYFGNCPTLNVLKVIDPEMREIIWHGDMNVRNLDSDIHVQSNSLNLGDINLAYYSMVVNGDCSIAKSNFVDINGGSLTIYGNLDHSEGAIICNSGSLNVNGTYSIGNIMNYTSPDLILSNDRDEVNINGDLVTYLIKENHGILQDAGIVTVSGNISADSGFIMNTDTYTTLVLNGTSDQNVYFGNCPTLNVLKVIDPEMREIIWHGDMNVRNLDSDIHVQSNDLNLGDINLANYSMVVNGDCSIAKSNFVDINGGSLTIYGNLDHSEGAIICNSGSLNVNGTYSIGNTMNYTSPDLILSYDCDEVNINGDLVTYLINENHGILQDAGIVTVSGNISADSGFIMNTDTYTTLVLNGTSDQNVYFGNCPTLNVLKVIDPEMREIIWHGDMNVRNLDSDIHVQSNGLNLGDINLAYYSMVVNGDCSIAKSNFVDINGGSLTIYGNLDHSEGAIICNSGSLNVNGTYSIGNIMNYTSPDLILSNDCDEVNINGDLVTYLIKENHGILQDAGIVTVSGNISADSGFIMNTDTYTTLVLNGTSDQNVYFGNCPTLNVLKVIDPEMREIIWHGDMNVRNLDSDIHVQSNDLNLGDINLANYSMVVNGDCSIAKSNFVDINGGSLTIYGNLDHSEGAIICNSGSLNVNGTYSIGNTMNYTSPDLILSYDSDEVNINGDLVTYLIKESHGILQDAGIVTVSGNISADSGFIVNTDNNTVLNLNGMSKQNINLPTGTKINILVINKLLSCYEFNQKECWNKLVTDYPAYYPAVVIKKWEKGDRAVRLKWDAVPGAEKYAVVGYVNKKWTVLDYGYNTTYVLSKLKPGENYKVAVVAKIGGKWSRDVSKAIVVTPKNVNKYPVVTAEVSGKQFRLNWTPVDAAEEYAIAVFQSGKWVVKAKLDSNTTTYTSPKIKSGTYTLAVCAKVNGKWDKSDLNSRAVTVTIK</sequence>
<name>E6UD70_RUMA7</name>
<reference evidence="3 4" key="1">
    <citation type="journal article" date="2011" name="J. Bacteriol.">
        <title>Complete genome of the cellulolytic ruminal bacterium Ruminococcus albus 7.</title>
        <authorList>
            <person name="Suen G."/>
            <person name="Stevenson D.M."/>
            <person name="Bruce D.C."/>
            <person name="Chertkov O."/>
            <person name="Copeland A."/>
            <person name="Cheng J.F."/>
            <person name="Detter C."/>
            <person name="Detter J.C."/>
            <person name="Goodwin L.A."/>
            <person name="Han C.S."/>
            <person name="Hauser L.J."/>
            <person name="Ivanova N.N."/>
            <person name="Kyrpides N.C."/>
            <person name="Land M.L."/>
            <person name="Lapidus A."/>
            <person name="Lucas S."/>
            <person name="Ovchinnikova G."/>
            <person name="Pitluck S."/>
            <person name="Tapia R."/>
            <person name="Woyke T."/>
            <person name="Boyum J."/>
            <person name="Mead D."/>
            <person name="Weimer P.J."/>
        </authorList>
    </citation>
    <scope>NUCLEOTIDE SEQUENCE [LARGE SCALE GENOMIC DNA]</scope>
    <source>
        <strain evidence="4">ATCC 27210 / DSM 20455 / JCM 14654 / NCDO 2250 / 7</strain>
    </source>
</reference>
<proteinExistence type="predicted"/>
<feature type="domain" description="Fibronectin type-III" evidence="2">
    <location>
        <begin position="1216"/>
        <end position="1293"/>
    </location>
</feature>
<evidence type="ECO:0000259" key="2">
    <source>
        <dbReference type="SMART" id="SM00060"/>
    </source>
</evidence>
<evidence type="ECO:0000313" key="3">
    <source>
        <dbReference type="EMBL" id="ADU21675.1"/>
    </source>
</evidence>
<feature type="domain" description="Fibronectin type-III" evidence="2">
    <location>
        <begin position="1130"/>
        <end position="1206"/>
    </location>
</feature>
<dbReference type="InterPro" id="IPR013783">
    <property type="entry name" value="Ig-like_fold"/>
</dbReference>
<feature type="signal peptide" evidence="1">
    <location>
        <begin position="1"/>
        <end position="29"/>
    </location>
</feature>
<dbReference type="InterPro" id="IPR036116">
    <property type="entry name" value="FN3_sf"/>
</dbReference>
<dbReference type="Proteomes" id="UP000006919">
    <property type="component" value="Chromosome"/>
</dbReference>